<organism evidence="1 2">
    <name type="scientific">Bradyrhizobium cosmicum</name>
    <dbReference type="NCBI Taxonomy" id="1404864"/>
    <lineage>
        <taxon>Bacteria</taxon>
        <taxon>Pseudomonadati</taxon>
        <taxon>Pseudomonadota</taxon>
        <taxon>Alphaproteobacteria</taxon>
        <taxon>Hyphomicrobiales</taxon>
        <taxon>Nitrobacteraceae</taxon>
        <taxon>Bradyrhizobium</taxon>
    </lineage>
</organism>
<dbReference type="GO" id="GO:0003824">
    <property type="term" value="F:catalytic activity"/>
    <property type="evidence" value="ECO:0007669"/>
    <property type="project" value="InterPro"/>
</dbReference>
<reference evidence="1 2" key="1">
    <citation type="journal article" date="2012" name="Microbes Environ.">
        <title>Complete genome sequence of Bradyrhizobium sp. S23321: insights into symbiosis evolution in soil oligotrophs.</title>
        <authorList>
            <person name="Okubo T."/>
            <person name="Tsukui T."/>
            <person name="Maita H."/>
            <person name="Okamoto S."/>
            <person name="Oshima K."/>
            <person name="Fujisawa T."/>
            <person name="Saito A."/>
            <person name="Futamata H."/>
            <person name="Hattori R."/>
            <person name="Shimomura Y."/>
            <person name="Haruta S."/>
            <person name="Morimoto S."/>
            <person name="Wang Y."/>
            <person name="Sakai Y."/>
            <person name="Hattori M."/>
            <person name="Aizawa S."/>
            <person name="Nagashima K.V.P."/>
            <person name="Masuda S."/>
            <person name="Hattori T."/>
            <person name="Yamashita A."/>
            <person name="Bao Z."/>
            <person name="Hayatsu M."/>
            <person name="Kajiya-Kanegae H."/>
            <person name="Yoshinaga I."/>
            <person name="Sakamoto K."/>
            <person name="Toyota K."/>
            <person name="Nakao M."/>
            <person name="Kohara M."/>
            <person name="Anda M."/>
            <person name="Niwa R."/>
            <person name="Jung-Hwan P."/>
            <person name="Sameshima-Saito R."/>
            <person name="Tokuda S."/>
            <person name="Yamamoto S."/>
            <person name="Yamamoto S."/>
            <person name="Yokoyama T."/>
            <person name="Akutsu T."/>
            <person name="Nakamura Y."/>
            <person name="Nakahira-Yanaka Y."/>
            <person name="Takada Hoshino Y."/>
            <person name="Hirakawa H."/>
            <person name="Mitsui H."/>
            <person name="Terasawa K."/>
            <person name="Itakura M."/>
            <person name="Sato S."/>
            <person name="Ikeda-Ohtsubo W."/>
            <person name="Sakakura N."/>
            <person name="Kaminuma E."/>
            <person name="Minamisawa K."/>
        </authorList>
    </citation>
    <scope>NUCLEOTIDE SEQUENCE [LARGE SCALE GENOMIC DNA]</scope>
    <source>
        <strain evidence="1 2">S23321</strain>
    </source>
</reference>
<gene>
    <name evidence="1" type="ORF">S23_05540</name>
</gene>
<evidence type="ECO:0000313" key="2">
    <source>
        <dbReference type="Proteomes" id="UP000007886"/>
    </source>
</evidence>
<dbReference type="KEGG" id="brs:S23_05540"/>
<dbReference type="AlphaFoldDB" id="A0AAI8M877"/>
<evidence type="ECO:0000313" key="1">
    <source>
        <dbReference type="EMBL" id="BAL73775.1"/>
    </source>
</evidence>
<protein>
    <submittedName>
        <fullName evidence="1">Uncharacterized protein</fullName>
    </submittedName>
</protein>
<dbReference type="Proteomes" id="UP000007886">
    <property type="component" value="Chromosome"/>
</dbReference>
<dbReference type="SUPFAM" id="SSF56209">
    <property type="entry name" value="Nitrile hydratase alpha chain"/>
    <property type="match status" value="1"/>
</dbReference>
<dbReference type="EMBL" id="AP012279">
    <property type="protein sequence ID" value="BAL73775.1"/>
    <property type="molecule type" value="Genomic_DNA"/>
</dbReference>
<dbReference type="RefSeq" id="WP_014439185.1">
    <property type="nucleotide sequence ID" value="NC_017082.1"/>
</dbReference>
<keyword evidence="2" id="KW-1185">Reference proteome</keyword>
<dbReference type="Gene3D" id="3.90.330.10">
    <property type="entry name" value="Nitrile hydratase alpha /Thiocyanate hydrolase gamma"/>
    <property type="match status" value="1"/>
</dbReference>
<name>A0AAI8M877_9BRAD</name>
<proteinExistence type="predicted"/>
<dbReference type="InterPro" id="IPR036648">
    <property type="entry name" value="CN_Hdrase_a/SCN_Hdrase_g_sf"/>
</dbReference>
<dbReference type="GO" id="GO:0046914">
    <property type="term" value="F:transition metal ion binding"/>
    <property type="evidence" value="ECO:0007669"/>
    <property type="project" value="InterPro"/>
</dbReference>
<sequence length="112" mass="12462">MPLLDGAGTETCIVYHPNDKLAEIIAQAWSSSEYRDRLLKDTANAFKQAGIFVEDPIVVTEADFKSQKFDKDKHKVFVLPDAPSEKHFDKSAIQGNLIDTARVKMAFTCCGI</sequence>
<accession>A0AAI8M877</accession>